<evidence type="ECO:0000313" key="2">
    <source>
        <dbReference type="Proteomes" id="UP001501265"/>
    </source>
</evidence>
<gene>
    <name evidence="1" type="ORF">GCM10023220_67290</name>
</gene>
<evidence type="ECO:0000313" key="1">
    <source>
        <dbReference type="EMBL" id="GAA4824062.1"/>
    </source>
</evidence>
<keyword evidence="2" id="KW-1185">Reference proteome</keyword>
<organism evidence="1 2">
    <name type="scientific">Streptomyces ziwulingensis</name>
    <dbReference type="NCBI Taxonomy" id="1045501"/>
    <lineage>
        <taxon>Bacteria</taxon>
        <taxon>Bacillati</taxon>
        <taxon>Actinomycetota</taxon>
        <taxon>Actinomycetes</taxon>
        <taxon>Kitasatosporales</taxon>
        <taxon>Streptomycetaceae</taxon>
        <taxon>Streptomyces</taxon>
    </lineage>
</organism>
<reference evidence="2" key="1">
    <citation type="journal article" date="2019" name="Int. J. Syst. Evol. Microbiol.">
        <title>The Global Catalogue of Microorganisms (GCM) 10K type strain sequencing project: providing services to taxonomists for standard genome sequencing and annotation.</title>
        <authorList>
            <consortium name="The Broad Institute Genomics Platform"/>
            <consortium name="The Broad Institute Genome Sequencing Center for Infectious Disease"/>
            <person name="Wu L."/>
            <person name="Ma J."/>
        </authorList>
    </citation>
    <scope>NUCLEOTIDE SEQUENCE [LARGE SCALE GENOMIC DNA]</scope>
    <source>
        <strain evidence="2">JCM 18081</strain>
    </source>
</reference>
<dbReference type="EMBL" id="BAABIG010000089">
    <property type="protein sequence ID" value="GAA4824062.1"/>
    <property type="molecule type" value="Genomic_DNA"/>
</dbReference>
<proteinExistence type="predicted"/>
<accession>A0ABP9D3L6</accession>
<sequence length="88" mass="9604">MIRMSPFISSDVLADADLAARTPLAARRRAAVTVADAMAELFGDEFSRALHRETTYAVPDSERMTCPVHQDWRSHCLPLHVALGPAAA</sequence>
<comment type="caution">
    <text evidence="1">The sequence shown here is derived from an EMBL/GenBank/DDBJ whole genome shotgun (WGS) entry which is preliminary data.</text>
</comment>
<name>A0ABP9D3L6_9ACTN</name>
<dbReference type="Proteomes" id="UP001501265">
    <property type="component" value="Unassembled WGS sequence"/>
</dbReference>
<protein>
    <submittedName>
        <fullName evidence="1">Uncharacterized protein</fullName>
    </submittedName>
</protein>